<dbReference type="InterPro" id="IPR002347">
    <property type="entry name" value="SDR_fam"/>
</dbReference>
<evidence type="ECO:0000256" key="1">
    <source>
        <dbReference type="ARBA" id="ARBA00006484"/>
    </source>
</evidence>
<dbReference type="Gene3D" id="3.40.50.720">
    <property type="entry name" value="NAD(P)-binding Rossmann-like Domain"/>
    <property type="match status" value="1"/>
</dbReference>
<keyword evidence="6" id="KW-1185">Reference proteome</keyword>
<dbReference type="PANTHER" id="PTHR44229">
    <property type="entry name" value="15-HYDROXYPROSTAGLANDIN DEHYDROGENASE [NAD(+)]"/>
    <property type="match status" value="1"/>
</dbReference>
<dbReference type="PRINTS" id="PR00080">
    <property type="entry name" value="SDRFAMILY"/>
</dbReference>
<evidence type="ECO:0000313" key="5">
    <source>
        <dbReference type="EMBL" id="KRT82495.1"/>
    </source>
</evidence>
<comment type="similarity">
    <text evidence="1 3">Belongs to the short-chain dehydrogenases/reductases (SDR) family.</text>
</comment>
<feature type="non-terminal residue" evidence="5">
    <location>
        <position position="233"/>
    </location>
</feature>
<sequence>MFVENKVAIITGGATGIGYLYAVELLKNGLRAAVLADVDAAKGNEAIAQLAADFGEDKVLFVETDVTDKNQVENVFKQTVKKYQNIDILINNAGILDESVWEKEIAINLNGTFYGCLLAMEEYLPKYRSGDEAIIVNISSIVAFAFFASIPVYTATKHAIIGLSKCLSAPEHYNSLQIRVLTICPGITNTALMTNLSKKMLNERYMDVLAIADTTREQPHQSPEDVAQALITV</sequence>
<dbReference type="PROSITE" id="PS00061">
    <property type="entry name" value="ADH_SHORT"/>
    <property type="match status" value="1"/>
</dbReference>
<reference evidence="5 6" key="1">
    <citation type="submission" date="2015-09" db="EMBL/GenBank/DDBJ databases">
        <title>Draft genome of the scarab beetle Oryctes borbonicus.</title>
        <authorList>
            <person name="Meyer J.M."/>
            <person name="Markov G.V."/>
            <person name="Baskaran P."/>
            <person name="Herrmann M."/>
            <person name="Sommer R.J."/>
            <person name="Roedelsperger C."/>
        </authorList>
    </citation>
    <scope>NUCLEOTIDE SEQUENCE [LARGE SCALE GENOMIC DNA]</scope>
    <source>
        <strain evidence="5">OB123</strain>
        <tissue evidence="5">Whole animal</tissue>
    </source>
</reference>
<keyword evidence="4" id="KW-1133">Transmembrane helix</keyword>
<feature type="transmembrane region" description="Helical" evidence="4">
    <location>
        <begin position="176"/>
        <end position="196"/>
    </location>
</feature>
<proteinExistence type="inferred from homology"/>
<dbReference type="Proteomes" id="UP000051574">
    <property type="component" value="Unassembled WGS sequence"/>
</dbReference>
<keyword evidence="2" id="KW-0560">Oxidoreductase</keyword>
<dbReference type="EMBL" id="LJIG01009730">
    <property type="protein sequence ID" value="KRT82495.1"/>
    <property type="molecule type" value="Genomic_DNA"/>
</dbReference>
<evidence type="ECO:0000256" key="2">
    <source>
        <dbReference type="ARBA" id="ARBA00023002"/>
    </source>
</evidence>
<dbReference type="PANTHER" id="PTHR44229:SF8">
    <property type="entry name" value="ALCOHOL DEHYDROGENASE-RELATED"/>
    <property type="match status" value="1"/>
</dbReference>
<protein>
    <submittedName>
        <fullName evidence="5">Dehydrogenase</fullName>
    </submittedName>
</protein>
<dbReference type="SUPFAM" id="SSF51735">
    <property type="entry name" value="NAD(P)-binding Rossmann-fold domains"/>
    <property type="match status" value="1"/>
</dbReference>
<feature type="transmembrane region" description="Helical" evidence="4">
    <location>
        <begin position="134"/>
        <end position="156"/>
    </location>
</feature>
<dbReference type="Pfam" id="PF00106">
    <property type="entry name" value="adh_short"/>
    <property type="match status" value="1"/>
</dbReference>
<dbReference type="PRINTS" id="PR00081">
    <property type="entry name" value="GDHRDH"/>
</dbReference>
<evidence type="ECO:0000313" key="6">
    <source>
        <dbReference type="Proteomes" id="UP000051574"/>
    </source>
</evidence>
<evidence type="ECO:0000256" key="3">
    <source>
        <dbReference type="RuleBase" id="RU000363"/>
    </source>
</evidence>
<dbReference type="GO" id="GO:0016616">
    <property type="term" value="F:oxidoreductase activity, acting on the CH-OH group of donors, NAD or NADP as acceptor"/>
    <property type="evidence" value="ECO:0007669"/>
    <property type="project" value="TreeGrafter"/>
</dbReference>
<keyword evidence="4" id="KW-0472">Membrane</keyword>
<dbReference type="OrthoDB" id="417891at2759"/>
<keyword evidence="4" id="KW-0812">Transmembrane</keyword>
<name>A0A0T6B529_9SCAR</name>
<comment type="caution">
    <text evidence="5">The sequence shown here is derived from an EMBL/GenBank/DDBJ whole genome shotgun (WGS) entry which is preliminary data.</text>
</comment>
<evidence type="ECO:0000256" key="4">
    <source>
        <dbReference type="SAM" id="Phobius"/>
    </source>
</evidence>
<organism evidence="5 6">
    <name type="scientific">Oryctes borbonicus</name>
    <dbReference type="NCBI Taxonomy" id="1629725"/>
    <lineage>
        <taxon>Eukaryota</taxon>
        <taxon>Metazoa</taxon>
        <taxon>Ecdysozoa</taxon>
        <taxon>Arthropoda</taxon>
        <taxon>Hexapoda</taxon>
        <taxon>Insecta</taxon>
        <taxon>Pterygota</taxon>
        <taxon>Neoptera</taxon>
        <taxon>Endopterygota</taxon>
        <taxon>Coleoptera</taxon>
        <taxon>Polyphaga</taxon>
        <taxon>Scarabaeiformia</taxon>
        <taxon>Scarabaeidae</taxon>
        <taxon>Dynastinae</taxon>
        <taxon>Oryctes</taxon>
    </lineage>
</organism>
<gene>
    <name evidence="5" type="ORF">AMK59_3524</name>
</gene>
<dbReference type="InterPro" id="IPR020904">
    <property type="entry name" value="Sc_DH/Rdtase_CS"/>
</dbReference>
<accession>A0A0T6B529</accession>
<dbReference type="InterPro" id="IPR036291">
    <property type="entry name" value="NAD(P)-bd_dom_sf"/>
</dbReference>
<dbReference type="GO" id="GO:0005737">
    <property type="term" value="C:cytoplasm"/>
    <property type="evidence" value="ECO:0007669"/>
    <property type="project" value="TreeGrafter"/>
</dbReference>
<dbReference type="AlphaFoldDB" id="A0A0T6B529"/>